<dbReference type="Pfam" id="PF02298">
    <property type="entry name" value="Cu_bind_like"/>
    <property type="match status" value="1"/>
</dbReference>
<dbReference type="Gene3D" id="2.60.40.420">
    <property type="entry name" value="Cupredoxins - blue copper proteins"/>
    <property type="match status" value="1"/>
</dbReference>
<dbReference type="PANTHER" id="PTHR33021:SF31">
    <property type="entry name" value="OS02G0720100 PROTEIN"/>
    <property type="match status" value="1"/>
</dbReference>
<dbReference type="CDD" id="cd04216">
    <property type="entry name" value="Phytocyanin"/>
    <property type="match status" value="1"/>
</dbReference>
<evidence type="ECO:0000313" key="6">
    <source>
        <dbReference type="Proteomes" id="UP001634393"/>
    </source>
</evidence>
<dbReference type="PROSITE" id="PS51485">
    <property type="entry name" value="PHYTOCYANIN"/>
    <property type="match status" value="1"/>
</dbReference>
<protein>
    <recommendedName>
        <fullName evidence="4">Phytocyanin domain-containing protein</fullName>
    </recommendedName>
</protein>
<sequence>MEMAKILQVFVCVFMVAVAVEVSAENHHVVGGDGGWSPALDINSWLSGRVFRVGDKILFTYDPATAESIVELQSLEDFESCNLANPIKMYTDGTSHVELDKEGTRYFTSGNLESCKKGLKLPVPVQAHSEFDPPSPFLLPPPFGPFDPPFRPTPHFGPPPPEAPSASTHLNGLSYVLFVGLALCYMGV</sequence>
<dbReference type="Proteomes" id="UP001634393">
    <property type="component" value="Unassembled WGS sequence"/>
</dbReference>
<keyword evidence="6" id="KW-1185">Reference proteome</keyword>
<keyword evidence="2" id="KW-0325">Glycoprotein</keyword>
<evidence type="ECO:0000313" key="5">
    <source>
        <dbReference type="EMBL" id="KAL3820788.1"/>
    </source>
</evidence>
<organism evidence="5 6">
    <name type="scientific">Penstemon smallii</name>
    <dbReference type="NCBI Taxonomy" id="265156"/>
    <lineage>
        <taxon>Eukaryota</taxon>
        <taxon>Viridiplantae</taxon>
        <taxon>Streptophyta</taxon>
        <taxon>Embryophyta</taxon>
        <taxon>Tracheophyta</taxon>
        <taxon>Spermatophyta</taxon>
        <taxon>Magnoliopsida</taxon>
        <taxon>eudicotyledons</taxon>
        <taxon>Gunneridae</taxon>
        <taxon>Pentapetalae</taxon>
        <taxon>asterids</taxon>
        <taxon>lamiids</taxon>
        <taxon>Lamiales</taxon>
        <taxon>Plantaginaceae</taxon>
        <taxon>Cheloneae</taxon>
        <taxon>Penstemon</taxon>
    </lineage>
</organism>
<dbReference type="PANTHER" id="PTHR33021">
    <property type="entry name" value="BLUE COPPER PROTEIN"/>
    <property type="match status" value="1"/>
</dbReference>
<proteinExistence type="predicted"/>
<gene>
    <name evidence="5" type="ORF">ACJIZ3_006693</name>
</gene>
<dbReference type="InterPro" id="IPR008972">
    <property type="entry name" value="Cupredoxin"/>
</dbReference>
<feature type="signal peptide" evidence="3">
    <location>
        <begin position="1"/>
        <end position="24"/>
    </location>
</feature>
<evidence type="ECO:0000256" key="1">
    <source>
        <dbReference type="ARBA" id="ARBA00023157"/>
    </source>
</evidence>
<accession>A0ABD3S8M2</accession>
<evidence type="ECO:0000256" key="3">
    <source>
        <dbReference type="SAM" id="SignalP"/>
    </source>
</evidence>
<keyword evidence="3" id="KW-0732">Signal</keyword>
<evidence type="ECO:0000256" key="2">
    <source>
        <dbReference type="ARBA" id="ARBA00023180"/>
    </source>
</evidence>
<dbReference type="InterPro" id="IPR003245">
    <property type="entry name" value="Phytocyanin_dom"/>
</dbReference>
<name>A0ABD3S8M2_9LAMI</name>
<comment type="caution">
    <text evidence="5">The sequence shown here is derived from an EMBL/GenBank/DDBJ whole genome shotgun (WGS) entry which is preliminary data.</text>
</comment>
<reference evidence="5 6" key="1">
    <citation type="submission" date="2024-12" db="EMBL/GenBank/DDBJ databases">
        <title>The unique morphological basis and parallel evolutionary history of personate flowers in Penstemon.</title>
        <authorList>
            <person name="Depatie T.H."/>
            <person name="Wessinger C.A."/>
        </authorList>
    </citation>
    <scope>NUCLEOTIDE SEQUENCE [LARGE SCALE GENOMIC DNA]</scope>
    <source>
        <strain evidence="5">WTNN_2</strain>
        <tissue evidence="5">Leaf</tissue>
    </source>
</reference>
<dbReference type="AlphaFoldDB" id="A0ABD3S8M2"/>
<keyword evidence="1" id="KW-1015">Disulfide bond</keyword>
<dbReference type="FunFam" id="2.60.40.420:FF:000034">
    <property type="entry name" value="Cupredoxin superfamily protein"/>
    <property type="match status" value="1"/>
</dbReference>
<dbReference type="EMBL" id="JBJXBP010000007">
    <property type="protein sequence ID" value="KAL3820788.1"/>
    <property type="molecule type" value="Genomic_DNA"/>
</dbReference>
<feature type="domain" description="Phytocyanin" evidence="4">
    <location>
        <begin position="26"/>
        <end position="127"/>
    </location>
</feature>
<dbReference type="InterPro" id="IPR039391">
    <property type="entry name" value="Phytocyanin-like"/>
</dbReference>
<evidence type="ECO:0000259" key="4">
    <source>
        <dbReference type="PROSITE" id="PS51485"/>
    </source>
</evidence>
<feature type="chain" id="PRO_5044805619" description="Phytocyanin domain-containing protein" evidence="3">
    <location>
        <begin position="25"/>
        <end position="188"/>
    </location>
</feature>
<dbReference type="SUPFAM" id="SSF49503">
    <property type="entry name" value="Cupredoxins"/>
    <property type="match status" value="1"/>
</dbReference>